<proteinExistence type="inferred from homology"/>
<dbReference type="STRING" id="1107311.Q767_06200"/>
<dbReference type="SUPFAM" id="SSF47090">
    <property type="entry name" value="PGBD-like"/>
    <property type="match status" value="1"/>
</dbReference>
<keyword evidence="5 7" id="KW-0573">Peptidoglycan synthesis</keyword>
<dbReference type="GO" id="GO:0016740">
    <property type="term" value="F:transferase activity"/>
    <property type="evidence" value="ECO:0007669"/>
    <property type="project" value="UniProtKB-KW"/>
</dbReference>
<keyword evidence="6 7" id="KW-0961">Cell wall biogenesis/degradation</keyword>
<feature type="active site" description="Proton donor/acceptor" evidence="7">
    <location>
        <position position="435"/>
    </location>
</feature>
<dbReference type="Pfam" id="PF03734">
    <property type="entry name" value="YkuD"/>
    <property type="match status" value="1"/>
</dbReference>
<dbReference type="UniPathway" id="UPA00219"/>
<dbReference type="InterPro" id="IPR036365">
    <property type="entry name" value="PGBD-like_sf"/>
</dbReference>
<dbReference type="AlphaFoldDB" id="A0A0A2MXY4"/>
<dbReference type="Gene3D" id="1.10.101.10">
    <property type="entry name" value="PGBD-like superfamily/PGBD"/>
    <property type="match status" value="1"/>
</dbReference>
<evidence type="ECO:0000256" key="2">
    <source>
        <dbReference type="ARBA" id="ARBA00005992"/>
    </source>
</evidence>
<dbReference type="PROSITE" id="PS52029">
    <property type="entry name" value="LD_TPASE"/>
    <property type="match status" value="1"/>
</dbReference>
<dbReference type="PANTHER" id="PTHR41533:SF2">
    <property type="entry name" value="BLR7131 PROTEIN"/>
    <property type="match status" value="1"/>
</dbReference>
<dbReference type="PANTHER" id="PTHR41533">
    <property type="entry name" value="L,D-TRANSPEPTIDASE HI_1667-RELATED"/>
    <property type="match status" value="1"/>
</dbReference>
<dbReference type="eggNOG" id="COG2989">
    <property type="taxonomic scope" value="Bacteria"/>
</dbReference>
<dbReference type="GO" id="GO:0009252">
    <property type="term" value="P:peptidoglycan biosynthetic process"/>
    <property type="evidence" value="ECO:0007669"/>
    <property type="project" value="UniProtKB-UniPathway"/>
</dbReference>
<dbReference type="GO" id="GO:0071555">
    <property type="term" value="P:cell wall organization"/>
    <property type="evidence" value="ECO:0007669"/>
    <property type="project" value="UniProtKB-UniRule"/>
</dbReference>
<reference evidence="10" key="1">
    <citation type="submission" date="2013-09" db="EMBL/GenBank/DDBJ databases">
        <authorList>
            <person name="Zeng Z."/>
            <person name="Chen C."/>
        </authorList>
    </citation>
    <scope>NUCLEOTIDE SEQUENCE [LARGE SCALE GENOMIC DNA]</scope>
    <source>
        <strain evidence="10">DK69</strain>
    </source>
</reference>
<dbReference type="InterPro" id="IPR002477">
    <property type="entry name" value="Peptidoglycan-bd-like"/>
</dbReference>
<reference evidence="9 10" key="2">
    <citation type="journal article" date="2015" name="Stand. Genomic Sci.">
        <title>High quality draft genomic sequence of Flavobacterium enshiense DK69(T) and comparison among Flavobacterium genomes.</title>
        <authorList>
            <person name="Zeng Z."/>
            <person name="Chen C."/>
            <person name="Du H."/>
            <person name="Wang G."/>
            <person name="Li M."/>
        </authorList>
    </citation>
    <scope>NUCLEOTIDE SEQUENCE [LARGE SCALE GENOMIC DNA]</scope>
    <source>
        <strain evidence="9 10">DK69</strain>
    </source>
</reference>
<evidence type="ECO:0000256" key="3">
    <source>
        <dbReference type="ARBA" id="ARBA00022679"/>
    </source>
</evidence>
<dbReference type="GO" id="GO:0008360">
    <property type="term" value="P:regulation of cell shape"/>
    <property type="evidence" value="ECO:0007669"/>
    <property type="project" value="UniProtKB-UniRule"/>
</dbReference>
<evidence type="ECO:0000256" key="1">
    <source>
        <dbReference type="ARBA" id="ARBA00004752"/>
    </source>
</evidence>
<evidence type="ECO:0000256" key="5">
    <source>
        <dbReference type="ARBA" id="ARBA00022984"/>
    </source>
</evidence>
<dbReference type="Pfam" id="PF01471">
    <property type="entry name" value="PG_binding_1"/>
    <property type="match status" value="1"/>
</dbReference>
<feature type="domain" description="L,D-TPase catalytic" evidence="8">
    <location>
        <begin position="307"/>
        <end position="483"/>
    </location>
</feature>
<gene>
    <name evidence="9" type="ORF">Q767_06200</name>
</gene>
<dbReference type="InterPro" id="IPR005490">
    <property type="entry name" value="LD_TPept_cat_dom"/>
</dbReference>
<name>A0A0A2MXY4_9FLAO</name>
<dbReference type="Proteomes" id="UP000030149">
    <property type="component" value="Unassembled WGS sequence"/>
</dbReference>
<dbReference type="InterPro" id="IPR036366">
    <property type="entry name" value="PGBDSf"/>
</dbReference>
<feature type="active site" description="Nucleophile" evidence="7">
    <location>
        <position position="454"/>
    </location>
</feature>
<sequence length="533" mass="62095">MSCKYLFFILPVLFMNCKKEVALAYNNQQDSLKTKVIPINSPKSIAFDSTALWDKPEHVKEFYRNNLFKTVWTETEDRKALIDIIKNSADEGLIPEDYNFSSLEKQEEAKTKLNSTEIVNFDILLTESFHKLANHLYNGKLNPKQLYTDWETGNKKIKAIDLLQEGIRRHDVEKTLDTLKPNHPVYHLLKKSLKKINEMPDDDFDPIVIEEKINPNEKKATIKAVKKRLIYWGDYTKEDTITNLTNIYDKKTVEAVKHFQKRHGLLADGVIGANTVTAMNVSKKQRTEQIIANLERWRWFPRDLGKEYIIINIPEFKLYFIKDNDTARVHKVVVGKDTRRTPVLSSHLSNLVINPTWTVPPTIIKEDLGPTASQNRGYFAATRITIYDSKGQEVDPYNWNAAKPNNYRYVQKPGDNNSLGLVKFNFPNGHLVYLHDTNHKELFELTGRSLSSGCVRVENPLDLAYYILETDENYMNQKRVEKIIESGKTSGIPIKKFIHIHLLYWTAWMNKDEFQFRNDIYNLDSELYQKLRD</sequence>
<protein>
    <recommendedName>
        <fullName evidence="8">L,D-TPase catalytic domain-containing protein</fullName>
    </recommendedName>
</protein>
<evidence type="ECO:0000256" key="6">
    <source>
        <dbReference type="ARBA" id="ARBA00023316"/>
    </source>
</evidence>
<dbReference type="InterPro" id="IPR052905">
    <property type="entry name" value="LD-transpeptidase_YkuD-like"/>
</dbReference>
<comment type="similarity">
    <text evidence="2">Belongs to the YkuD family.</text>
</comment>
<keyword evidence="4 7" id="KW-0133">Cell shape</keyword>
<keyword evidence="10" id="KW-1185">Reference proteome</keyword>
<dbReference type="InterPro" id="IPR038063">
    <property type="entry name" value="Transpep_catalytic_dom"/>
</dbReference>
<dbReference type="SUPFAM" id="SSF141523">
    <property type="entry name" value="L,D-transpeptidase catalytic domain-like"/>
    <property type="match status" value="1"/>
</dbReference>
<dbReference type="CDD" id="cd16913">
    <property type="entry name" value="YkuD_like"/>
    <property type="match status" value="1"/>
</dbReference>
<dbReference type="Gene3D" id="2.40.440.10">
    <property type="entry name" value="L,D-transpeptidase catalytic domain-like"/>
    <property type="match status" value="1"/>
</dbReference>
<dbReference type="GO" id="GO:0004180">
    <property type="term" value="F:carboxypeptidase activity"/>
    <property type="evidence" value="ECO:0007669"/>
    <property type="project" value="UniProtKB-ARBA"/>
</dbReference>
<dbReference type="EMBL" id="JRLZ01000004">
    <property type="protein sequence ID" value="KGO96491.1"/>
    <property type="molecule type" value="Genomic_DNA"/>
</dbReference>
<evidence type="ECO:0000259" key="8">
    <source>
        <dbReference type="PROSITE" id="PS52029"/>
    </source>
</evidence>
<accession>A0A0A2MXY4</accession>
<evidence type="ECO:0000256" key="7">
    <source>
        <dbReference type="PROSITE-ProRule" id="PRU01373"/>
    </source>
</evidence>
<comment type="caution">
    <text evidence="9">The sequence shown here is derived from an EMBL/GenBank/DDBJ whole genome shotgun (WGS) entry which is preliminary data.</text>
</comment>
<comment type="pathway">
    <text evidence="1 7">Cell wall biogenesis; peptidoglycan biosynthesis.</text>
</comment>
<keyword evidence="3" id="KW-0808">Transferase</keyword>
<dbReference type="PATRIC" id="fig|1107311.5.peg.2433"/>
<evidence type="ECO:0000313" key="9">
    <source>
        <dbReference type="EMBL" id="KGO96491.1"/>
    </source>
</evidence>
<organism evidence="9 10">
    <name type="scientific">Flavobacterium enshiense DK69</name>
    <dbReference type="NCBI Taxonomy" id="1107311"/>
    <lineage>
        <taxon>Bacteria</taxon>
        <taxon>Pseudomonadati</taxon>
        <taxon>Bacteroidota</taxon>
        <taxon>Flavobacteriia</taxon>
        <taxon>Flavobacteriales</taxon>
        <taxon>Flavobacteriaceae</taxon>
        <taxon>Flavobacterium</taxon>
    </lineage>
</organism>
<evidence type="ECO:0000256" key="4">
    <source>
        <dbReference type="ARBA" id="ARBA00022960"/>
    </source>
</evidence>
<dbReference type="InterPro" id="IPR045380">
    <property type="entry name" value="LD_TPept_scaffold_dom"/>
</dbReference>
<dbReference type="Pfam" id="PF20142">
    <property type="entry name" value="Scaffold"/>
    <property type="match status" value="1"/>
</dbReference>
<evidence type="ECO:0000313" key="10">
    <source>
        <dbReference type="Proteomes" id="UP000030149"/>
    </source>
</evidence>